<gene>
    <name evidence="1" type="ORF">XD82_0551</name>
    <name evidence="2" type="ORF">XE10_0251</name>
</gene>
<sequence length="162" mass="18018">MGSLRFELRSQHPERHRMARLPHDPSLVWVQVLHYYLVCQQHPPTAITLQAEIVEDPFWILACISPLRELLPGCRDDFTACKTSYGYHNNGPASLISLLLTGRTSGTVRVRLGRAASWFPSAVSRLRAESGRTRGTHPLSVGRCATPRCRARVPSGSPRPGP</sequence>
<proteinExistence type="predicted"/>
<name>A0A117MI49_9EURY</name>
<evidence type="ECO:0000313" key="3">
    <source>
        <dbReference type="Proteomes" id="UP000054323"/>
    </source>
</evidence>
<dbReference type="EMBL" id="LGHE01000016">
    <property type="protein sequence ID" value="KUL05263.1"/>
    <property type="molecule type" value="Genomic_DNA"/>
</dbReference>
<comment type="caution">
    <text evidence="2">The sequence shown here is derived from an EMBL/GenBank/DDBJ whole genome shotgun (WGS) entry which is preliminary data.</text>
</comment>
<protein>
    <submittedName>
        <fullName evidence="2">Uncharacterized protein</fullName>
    </submittedName>
</protein>
<evidence type="ECO:0000313" key="1">
    <source>
        <dbReference type="EMBL" id="KUK63064.1"/>
    </source>
</evidence>
<dbReference type="AlphaFoldDB" id="A0A117MI49"/>
<evidence type="ECO:0000313" key="2">
    <source>
        <dbReference type="EMBL" id="KUL05263.1"/>
    </source>
</evidence>
<reference evidence="2" key="1">
    <citation type="journal article" date="2015" name="MBio">
        <title>Genome-resolved metagenomic analysis reveals roles for candidate phyla and other microbial community members in biogeochemical transformations in oil reservoirs.</title>
        <authorList>
            <person name="Hu P."/>
            <person name="Tom L."/>
            <person name="Singh A."/>
            <person name="Thomas B.C."/>
            <person name="Baker B.J."/>
            <person name="Piceno Y.M."/>
            <person name="Andersen G.L."/>
            <person name="Banfield J.F."/>
        </authorList>
    </citation>
    <scope>NUCLEOTIDE SEQUENCE [LARGE SCALE GENOMIC DNA]</scope>
    <source>
        <strain evidence="1">62_101</strain>
        <strain evidence="2">63_41</strain>
    </source>
</reference>
<accession>A0A117MI49</accession>
<organism evidence="2 4">
    <name type="scientific">Methanoculleus marisnigri</name>
    <dbReference type="NCBI Taxonomy" id="2198"/>
    <lineage>
        <taxon>Archaea</taxon>
        <taxon>Methanobacteriati</taxon>
        <taxon>Methanobacteriota</taxon>
        <taxon>Stenosarchaea group</taxon>
        <taxon>Methanomicrobia</taxon>
        <taxon>Methanomicrobiales</taxon>
        <taxon>Methanomicrobiaceae</taxon>
        <taxon>Methanoculleus</taxon>
    </lineage>
</organism>
<dbReference type="EMBL" id="LGGD01000047">
    <property type="protein sequence ID" value="KUK63064.1"/>
    <property type="molecule type" value="Genomic_DNA"/>
</dbReference>
<evidence type="ECO:0000313" key="4">
    <source>
        <dbReference type="Proteomes" id="UP000054598"/>
    </source>
</evidence>
<dbReference type="Proteomes" id="UP000054323">
    <property type="component" value="Unassembled WGS sequence"/>
</dbReference>
<dbReference type="Proteomes" id="UP000054598">
    <property type="component" value="Unassembled WGS sequence"/>
</dbReference>
<reference evidence="3 4" key="2">
    <citation type="journal article" date="2015" name="MBio">
        <title>Genome-Resolved Metagenomic Analysis Reveals Roles for Candidate Phyla and Other Microbial Community Members in Biogeochemical Transformations in Oil Reservoirs.</title>
        <authorList>
            <person name="Hu P."/>
            <person name="Tom L."/>
            <person name="Singh A."/>
            <person name="Thomas B.C."/>
            <person name="Baker B.J."/>
            <person name="Piceno Y.M."/>
            <person name="Andersen G.L."/>
            <person name="Banfield J.F."/>
        </authorList>
    </citation>
    <scope>NUCLEOTIDE SEQUENCE [LARGE SCALE GENOMIC DNA]</scope>
</reference>